<proteinExistence type="predicted"/>
<dbReference type="AlphaFoldDB" id="A0AAV7TPL5"/>
<evidence type="ECO:0000313" key="2">
    <source>
        <dbReference type="Proteomes" id="UP001066276"/>
    </source>
</evidence>
<dbReference type="Proteomes" id="UP001066276">
    <property type="component" value="Chromosome 3_2"/>
</dbReference>
<evidence type="ECO:0000313" key="1">
    <source>
        <dbReference type="EMBL" id="KAJ1178140.1"/>
    </source>
</evidence>
<name>A0AAV7TPL5_PLEWA</name>
<gene>
    <name evidence="1" type="ORF">NDU88_003387</name>
</gene>
<sequence>MRVDHVVDFDFLPVDNVDFFDIFIPWVGIEDPYLMLTDVIFEDDNGAVNVGVAVVADVMCEFEVSVQTHEKLVKVYVVPFP</sequence>
<organism evidence="1 2">
    <name type="scientific">Pleurodeles waltl</name>
    <name type="common">Iberian ribbed newt</name>
    <dbReference type="NCBI Taxonomy" id="8319"/>
    <lineage>
        <taxon>Eukaryota</taxon>
        <taxon>Metazoa</taxon>
        <taxon>Chordata</taxon>
        <taxon>Craniata</taxon>
        <taxon>Vertebrata</taxon>
        <taxon>Euteleostomi</taxon>
        <taxon>Amphibia</taxon>
        <taxon>Batrachia</taxon>
        <taxon>Caudata</taxon>
        <taxon>Salamandroidea</taxon>
        <taxon>Salamandridae</taxon>
        <taxon>Pleurodelinae</taxon>
        <taxon>Pleurodeles</taxon>
    </lineage>
</organism>
<keyword evidence="2" id="KW-1185">Reference proteome</keyword>
<reference evidence="1" key="1">
    <citation type="journal article" date="2022" name="bioRxiv">
        <title>Sequencing and chromosome-scale assembly of the giantPleurodeles waltlgenome.</title>
        <authorList>
            <person name="Brown T."/>
            <person name="Elewa A."/>
            <person name="Iarovenko S."/>
            <person name="Subramanian E."/>
            <person name="Araus A.J."/>
            <person name="Petzold A."/>
            <person name="Susuki M."/>
            <person name="Suzuki K.-i.T."/>
            <person name="Hayashi T."/>
            <person name="Toyoda A."/>
            <person name="Oliveira C."/>
            <person name="Osipova E."/>
            <person name="Leigh N.D."/>
            <person name="Simon A."/>
            <person name="Yun M.H."/>
        </authorList>
    </citation>
    <scope>NUCLEOTIDE SEQUENCE</scope>
    <source>
        <strain evidence="1">20211129_DDA</strain>
        <tissue evidence="1">Liver</tissue>
    </source>
</reference>
<comment type="caution">
    <text evidence="1">The sequence shown here is derived from an EMBL/GenBank/DDBJ whole genome shotgun (WGS) entry which is preliminary data.</text>
</comment>
<protein>
    <submittedName>
        <fullName evidence="1">Uncharacterized protein</fullName>
    </submittedName>
</protein>
<dbReference type="EMBL" id="JANPWB010000006">
    <property type="protein sequence ID" value="KAJ1178140.1"/>
    <property type="molecule type" value="Genomic_DNA"/>
</dbReference>
<accession>A0AAV7TPL5</accession>